<evidence type="ECO:0000313" key="3">
    <source>
        <dbReference type="Proteomes" id="UP001449582"/>
    </source>
</evidence>
<organism evidence="2 3">
    <name type="scientific">Ureaplasma ceti</name>
    <dbReference type="NCBI Taxonomy" id="3119530"/>
    <lineage>
        <taxon>Bacteria</taxon>
        <taxon>Bacillati</taxon>
        <taxon>Mycoplasmatota</taxon>
        <taxon>Mycoplasmoidales</taxon>
        <taxon>Mycoplasmoidaceae</taxon>
        <taxon>Ureaplasma</taxon>
    </lineage>
</organism>
<proteinExistence type="predicted"/>
<dbReference type="RefSeq" id="WP_353289676.1">
    <property type="nucleotide sequence ID" value="NZ_BAABQM010000001.1"/>
</dbReference>
<dbReference type="Proteomes" id="UP001449582">
    <property type="component" value="Unassembled WGS sequence"/>
</dbReference>
<evidence type="ECO:0000313" key="2">
    <source>
        <dbReference type="EMBL" id="GAA5414512.1"/>
    </source>
</evidence>
<feature type="compositionally biased region" description="Basic and acidic residues" evidence="1">
    <location>
        <begin position="91"/>
        <end position="113"/>
    </location>
</feature>
<name>A0ABP9U8V9_9BACT</name>
<keyword evidence="3" id="KW-1185">Reference proteome</keyword>
<sequence>MARKFAIELEDSVFEELKKSYMEAKKMNMNAEFTFEEFLSELLKSYADTKKQMDAMGDSFKNMMNSFGGAGGLEEMLNNMMKGAQASSSETNKDTAKEKETSAEDKTEKHYKS</sequence>
<dbReference type="EMBL" id="BAABQM010000001">
    <property type="protein sequence ID" value="GAA5414512.1"/>
    <property type="molecule type" value="Genomic_DNA"/>
</dbReference>
<reference evidence="2" key="1">
    <citation type="submission" date="2024-02" db="EMBL/GenBank/DDBJ databases">
        <title>Draft genome sequence of new strains in genus Ureaplasma.</title>
        <authorList>
            <person name="Nakajima Y."/>
            <person name="Segawa T."/>
        </authorList>
    </citation>
    <scope>NUCLEOTIDE SEQUENCE [LARGE SCALE GENOMIC DNA]</scope>
    <source>
        <strain evidence="2">OM1</strain>
    </source>
</reference>
<feature type="region of interest" description="Disordered" evidence="1">
    <location>
        <begin position="81"/>
        <end position="113"/>
    </location>
</feature>
<accession>A0ABP9U8V9</accession>
<protein>
    <submittedName>
        <fullName evidence="2">Uncharacterized protein</fullName>
    </submittedName>
</protein>
<comment type="caution">
    <text evidence="2">The sequence shown here is derived from an EMBL/GenBank/DDBJ whole genome shotgun (WGS) entry which is preliminary data.</text>
</comment>
<gene>
    <name evidence="2" type="ORF">UREOM_2230</name>
</gene>
<evidence type="ECO:0000256" key="1">
    <source>
        <dbReference type="SAM" id="MobiDB-lite"/>
    </source>
</evidence>